<dbReference type="EMBL" id="JAIWYP010000004">
    <property type="protein sequence ID" value="KAH3842624.1"/>
    <property type="molecule type" value="Genomic_DNA"/>
</dbReference>
<dbReference type="AlphaFoldDB" id="A0A9D4QT88"/>
<dbReference type="SMART" id="SM00343">
    <property type="entry name" value="ZnF_C2HC"/>
    <property type="match status" value="1"/>
</dbReference>
<evidence type="ECO:0000313" key="9">
    <source>
        <dbReference type="EMBL" id="KAH3842624.1"/>
    </source>
</evidence>
<feature type="domain" description="CCHC-type" evidence="8">
    <location>
        <begin position="366"/>
        <end position="381"/>
    </location>
</feature>
<dbReference type="SUPFAM" id="SSF57756">
    <property type="entry name" value="Retrovirus zinc finger-like domains"/>
    <property type="match status" value="1"/>
</dbReference>
<keyword evidence="5" id="KW-0539">Nucleus</keyword>
<dbReference type="GO" id="GO:0045893">
    <property type="term" value="P:positive regulation of DNA-templated transcription"/>
    <property type="evidence" value="ECO:0007669"/>
    <property type="project" value="TreeGrafter"/>
</dbReference>
<evidence type="ECO:0000256" key="6">
    <source>
        <dbReference type="PROSITE-ProRule" id="PRU00047"/>
    </source>
</evidence>
<evidence type="ECO:0000313" key="10">
    <source>
        <dbReference type="Proteomes" id="UP000828390"/>
    </source>
</evidence>
<comment type="subcellular location">
    <subcellularLocation>
        <location evidence="1">Nucleus</location>
    </subcellularLocation>
</comment>
<accession>A0A9D4QT88</accession>
<dbReference type="InterPro" id="IPR011011">
    <property type="entry name" value="Znf_FYVE_PHD"/>
</dbReference>
<evidence type="ECO:0000256" key="5">
    <source>
        <dbReference type="ARBA" id="ARBA00023242"/>
    </source>
</evidence>
<evidence type="ECO:0000256" key="2">
    <source>
        <dbReference type="ARBA" id="ARBA00022723"/>
    </source>
</evidence>
<dbReference type="SUPFAM" id="SSF57903">
    <property type="entry name" value="FYVE/PHD zinc finger"/>
    <property type="match status" value="1"/>
</dbReference>
<keyword evidence="3 6" id="KW-0863">Zinc-finger</keyword>
<proteinExistence type="predicted"/>
<dbReference type="InterPro" id="IPR001878">
    <property type="entry name" value="Znf_CCHC"/>
</dbReference>
<evidence type="ECO:0000259" key="7">
    <source>
        <dbReference type="PROSITE" id="PS50016"/>
    </source>
</evidence>
<keyword evidence="2" id="KW-0479">Metal-binding</keyword>
<dbReference type="InterPro" id="IPR013083">
    <property type="entry name" value="Znf_RING/FYVE/PHD"/>
</dbReference>
<dbReference type="PROSITE" id="PS01359">
    <property type="entry name" value="ZF_PHD_1"/>
    <property type="match status" value="1"/>
</dbReference>
<dbReference type="PANTHER" id="PTHR46174:SF1">
    <property type="entry name" value="CXXC-TYPE ZINC FINGER PROTEIN 1"/>
    <property type="match status" value="1"/>
</dbReference>
<gene>
    <name evidence="9" type="ORF">DPMN_116123</name>
</gene>
<dbReference type="Proteomes" id="UP000828390">
    <property type="component" value="Unassembled WGS sequence"/>
</dbReference>
<dbReference type="SMART" id="SM00249">
    <property type="entry name" value="PHD"/>
    <property type="match status" value="1"/>
</dbReference>
<keyword evidence="10" id="KW-1185">Reference proteome</keyword>
<reference evidence="9" key="2">
    <citation type="submission" date="2020-11" db="EMBL/GenBank/DDBJ databases">
        <authorList>
            <person name="McCartney M.A."/>
            <person name="Auch B."/>
            <person name="Kono T."/>
            <person name="Mallez S."/>
            <person name="Becker A."/>
            <person name="Gohl D.M."/>
            <person name="Silverstein K.A.T."/>
            <person name="Koren S."/>
            <person name="Bechman K.B."/>
            <person name="Herman A."/>
            <person name="Abrahante J.E."/>
            <person name="Garbe J."/>
        </authorList>
    </citation>
    <scope>NUCLEOTIDE SEQUENCE</scope>
    <source>
        <strain evidence="9">Duluth1</strain>
        <tissue evidence="9">Whole animal</tissue>
    </source>
</reference>
<name>A0A9D4QT88_DREPO</name>
<dbReference type="InterPro" id="IPR001965">
    <property type="entry name" value="Znf_PHD"/>
</dbReference>
<dbReference type="PROSITE" id="PS50016">
    <property type="entry name" value="ZF_PHD_2"/>
    <property type="match status" value="1"/>
</dbReference>
<dbReference type="GO" id="GO:0048188">
    <property type="term" value="C:Set1C/COMPASS complex"/>
    <property type="evidence" value="ECO:0007669"/>
    <property type="project" value="InterPro"/>
</dbReference>
<dbReference type="GO" id="GO:0008270">
    <property type="term" value="F:zinc ion binding"/>
    <property type="evidence" value="ECO:0007669"/>
    <property type="project" value="UniProtKB-KW"/>
</dbReference>
<dbReference type="InterPro" id="IPR019787">
    <property type="entry name" value="Znf_PHD-finger"/>
</dbReference>
<dbReference type="GO" id="GO:0003676">
    <property type="term" value="F:nucleic acid binding"/>
    <property type="evidence" value="ECO:0007669"/>
    <property type="project" value="InterPro"/>
</dbReference>
<dbReference type="PROSITE" id="PS50158">
    <property type="entry name" value="ZF_CCHC"/>
    <property type="match status" value="1"/>
</dbReference>
<dbReference type="PANTHER" id="PTHR46174">
    <property type="entry name" value="CXXC-TYPE ZINC FINGER PROTEIN 1"/>
    <property type="match status" value="1"/>
</dbReference>
<protein>
    <submittedName>
        <fullName evidence="9">Uncharacterized protein</fullName>
    </submittedName>
</protein>
<organism evidence="9 10">
    <name type="scientific">Dreissena polymorpha</name>
    <name type="common">Zebra mussel</name>
    <name type="synonym">Mytilus polymorpha</name>
    <dbReference type="NCBI Taxonomy" id="45954"/>
    <lineage>
        <taxon>Eukaryota</taxon>
        <taxon>Metazoa</taxon>
        <taxon>Spiralia</taxon>
        <taxon>Lophotrochozoa</taxon>
        <taxon>Mollusca</taxon>
        <taxon>Bivalvia</taxon>
        <taxon>Autobranchia</taxon>
        <taxon>Heteroconchia</taxon>
        <taxon>Euheterodonta</taxon>
        <taxon>Imparidentia</taxon>
        <taxon>Neoheterodontei</taxon>
        <taxon>Myida</taxon>
        <taxon>Dreissenoidea</taxon>
        <taxon>Dreissenidae</taxon>
        <taxon>Dreissena</taxon>
    </lineage>
</organism>
<reference evidence="9" key="1">
    <citation type="journal article" date="2019" name="bioRxiv">
        <title>The Genome of the Zebra Mussel, Dreissena polymorpha: A Resource for Invasive Species Research.</title>
        <authorList>
            <person name="McCartney M.A."/>
            <person name="Auch B."/>
            <person name="Kono T."/>
            <person name="Mallez S."/>
            <person name="Zhang Y."/>
            <person name="Obille A."/>
            <person name="Becker A."/>
            <person name="Abrahante J.E."/>
            <person name="Garbe J."/>
            <person name="Badalamenti J.P."/>
            <person name="Herman A."/>
            <person name="Mangelson H."/>
            <person name="Liachko I."/>
            <person name="Sullivan S."/>
            <person name="Sone E.D."/>
            <person name="Koren S."/>
            <person name="Silverstein K.A.T."/>
            <person name="Beckman K.B."/>
            <person name="Gohl D.M."/>
        </authorList>
    </citation>
    <scope>NUCLEOTIDE SEQUENCE</scope>
    <source>
        <strain evidence="9">Duluth1</strain>
        <tissue evidence="9">Whole animal</tissue>
    </source>
</reference>
<dbReference type="InterPro" id="IPR036875">
    <property type="entry name" value="Znf_CCHC_sf"/>
</dbReference>
<evidence type="ECO:0000259" key="8">
    <source>
        <dbReference type="PROSITE" id="PS50158"/>
    </source>
</evidence>
<dbReference type="Pfam" id="PF00628">
    <property type="entry name" value="PHD"/>
    <property type="match status" value="1"/>
</dbReference>
<keyword evidence="4" id="KW-0862">Zinc</keyword>
<dbReference type="Gene3D" id="3.30.40.10">
    <property type="entry name" value="Zinc/RING finger domain, C3HC4 (zinc finger)"/>
    <property type="match status" value="1"/>
</dbReference>
<evidence type="ECO:0000256" key="3">
    <source>
        <dbReference type="ARBA" id="ARBA00022771"/>
    </source>
</evidence>
<dbReference type="InterPro" id="IPR037869">
    <property type="entry name" value="Spp1/CFP1"/>
</dbReference>
<comment type="caution">
    <text evidence="9">The sequence shown here is derived from an EMBL/GenBank/DDBJ whole genome shotgun (WGS) entry which is preliminary data.</text>
</comment>
<evidence type="ECO:0000256" key="4">
    <source>
        <dbReference type="ARBA" id="ARBA00022833"/>
    </source>
</evidence>
<feature type="domain" description="PHD-type" evidence="7">
    <location>
        <begin position="566"/>
        <end position="616"/>
    </location>
</feature>
<sequence>MFRFSTFDSNHDTERRFYEEGEWYGVESGQNQVVSQMAVVHGVFPVQSQAMALEARPVYCQFIHGVQYGQYQAVTQVPVAHVMYPVHYHALAREEQPVQYQLAHNAQSGQYQEVTPMPLEHGMYPVQYHAMELGAQPVMYERMNQVPASQGGQLHNMLVGGQVQVIDSSIQPQLTYMHPQVQSGRDTSPPVLPASQVDSSGFCHHELLEIARVTFSSARQGENESVDDWADRVCTLAGNAYRDLSDDYVLQKSILRFCMGAKEREAGERVINQRPVSIELAIDLLKWDIFTHGTMYRPKLLHKVECARQVKVVGEKLASQGMLVDGVEAVEKKVDMLEEKIDICVGKLDQLLARPTRTTSPVRQQCLNCNTMGHFKQECPNSINNDKGQSVIVGQMKSDSMSRINANMNDLAIQAEDTLVLDRVVVQLPEKLPVFEQMRQLVVHKHADTIDEVGAALGLSGQVVHIAQERDRTYGLGKGKDMLHGSRGCVVVKAVSDFRFIQEWLIHGTDPPGNECLTSSKKCSFNLNRGRRNNYSLNICKLDKTPVLAVREQERCSLMEVGKDKTVYCSCRGIDDGSCMIACDVCEEWFHGRCVGVTEEEGEDIDLYTCPACGAC</sequence>
<dbReference type="InterPro" id="IPR019786">
    <property type="entry name" value="Zinc_finger_PHD-type_CS"/>
</dbReference>
<evidence type="ECO:0000256" key="1">
    <source>
        <dbReference type="ARBA" id="ARBA00004123"/>
    </source>
</evidence>